<sequence length="182" mass="19275">MDFGIRKIFFQQERVFSDTFLPAARPIRRVAGVAVITNPFAGQGAQSLDPLFEIGENIGEMLASEMQAMFSSAVTSYGKAALVGMDGELEHGHALIHPRLGRAMRKEIGGGEALIPSVAKVCSSGSTIDVPLGNKDDAWSFDHFDTITVSCADAPRAGELALVVAFADGGRPVARIGTGRAR</sequence>
<dbReference type="Pfam" id="PF06684">
    <property type="entry name" value="AA_synth"/>
    <property type="match status" value="1"/>
</dbReference>
<evidence type="ECO:0000313" key="2">
    <source>
        <dbReference type="Proteomes" id="UP000718278"/>
    </source>
</evidence>
<keyword evidence="2" id="KW-1185">Reference proteome</keyword>
<organism evidence="1 2">
    <name type="scientific">Brucella pituitosa</name>
    <dbReference type="NCBI Taxonomy" id="571256"/>
    <lineage>
        <taxon>Bacteria</taxon>
        <taxon>Pseudomonadati</taxon>
        <taxon>Pseudomonadota</taxon>
        <taxon>Alphaproteobacteria</taxon>
        <taxon>Hyphomicrobiales</taxon>
        <taxon>Brucellaceae</taxon>
        <taxon>Brucella/Ochrobactrum group</taxon>
        <taxon>Brucella</taxon>
    </lineage>
</organism>
<proteinExistence type="predicted"/>
<dbReference type="RefSeq" id="WP_207489497.1">
    <property type="nucleotide sequence ID" value="NZ_JADIJS010000003.1"/>
</dbReference>
<dbReference type="Proteomes" id="UP000718278">
    <property type="component" value="Unassembled WGS sequence"/>
</dbReference>
<dbReference type="EMBL" id="JADIJS010000003">
    <property type="protein sequence ID" value="MBO1041166.1"/>
    <property type="molecule type" value="Genomic_DNA"/>
</dbReference>
<dbReference type="Gene3D" id="3.30.1330.110">
    <property type="entry name" value="BB2672"/>
    <property type="match status" value="1"/>
</dbReference>
<evidence type="ECO:0000313" key="1">
    <source>
        <dbReference type="EMBL" id="MBO1041166.1"/>
    </source>
</evidence>
<dbReference type="InterPro" id="IPR035936">
    <property type="entry name" value="BB2672"/>
</dbReference>
<gene>
    <name evidence="1" type="ORF">IPV26_15970</name>
</gene>
<protein>
    <submittedName>
        <fullName evidence="1">Amino acid synthesis family protein</fullName>
    </submittedName>
</protein>
<reference evidence="1 2" key="1">
    <citation type="submission" date="2020-10" db="EMBL/GenBank/DDBJ databases">
        <title>Genomic characterization of underground lake bacteria from Wind Cave National Park: Insight into the archetypical LuxI/LuxR and identification of LuxR solos.</title>
        <authorList>
            <person name="Wengert P.C."/>
            <person name="Savka M.A."/>
        </authorList>
    </citation>
    <scope>NUCLEOTIDE SEQUENCE [LARGE SCALE GENOMIC DNA]</scope>
    <source>
        <strain evidence="1 2">SD316</strain>
    </source>
</reference>
<name>A0ABS3K5T1_9HYPH</name>
<comment type="caution">
    <text evidence="1">The sequence shown here is derived from an EMBL/GenBank/DDBJ whole genome shotgun (WGS) entry which is preliminary data.</text>
</comment>
<dbReference type="SUPFAM" id="SSF160519">
    <property type="entry name" value="BB2672-like"/>
    <property type="match status" value="1"/>
</dbReference>
<dbReference type="InterPro" id="IPR009569">
    <property type="entry name" value="AA_synth_put"/>
</dbReference>
<accession>A0ABS3K5T1</accession>